<evidence type="ECO:0000313" key="3">
    <source>
        <dbReference type="Proteomes" id="UP000095651"/>
    </source>
</evidence>
<dbReference type="InterPro" id="IPR004360">
    <property type="entry name" value="Glyas_Fos-R_dOase_dom"/>
</dbReference>
<reference evidence="2 3" key="1">
    <citation type="submission" date="2015-09" db="EMBL/GenBank/DDBJ databases">
        <authorList>
            <consortium name="Pathogen Informatics"/>
        </authorList>
    </citation>
    <scope>NUCLEOTIDE SEQUENCE [LARGE SCALE GENOMIC DNA]</scope>
    <source>
        <strain evidence="2 3">2789STDY5608850</strain>
    </source>
</reference>
<accession>A0A173WJ34</accession>
<evidence type="ECO:0000259" key="1">
    <source>
        <dbReference type="PROSITE" id="PS51819"/>
    </source>
</evidence>
<keyword evidence="2" id="KW-0560">Oxidoreductase</keyword>
<dbReference type="AlphaFoldDB" id="A0A173WJ34"/>
<feature type="domain" description="VOC" evidence="1">
    <location>
        <begin position="2"/>
        <end position="119"/>
    </location>
</feature>
<dbReference type="PANTHER" id="PTHR36113">
    <property type="entry name" value="LYASE, PUTATIVE-RELATED-RELATED"/>
    <property type="match status" value="1"/>
</dbReference>
<dbReference type="SUPFAM" id="SSF54593">
    <property type="entry name" value="Glyoxalase/Bleomycin resistance protein/Dihydroxybiphenyl dioxygenase"/>
    <property type="match status" value="1"/>
</dbReference>
<dbReference type="GO" id="GO:0004462">
    <property type="term" value="F:lactoylglutathione lyase activity"/>
    <property type="evidence" value="ECO:0007669"/>
    <property type="project" value="UniProtKB-EC"/>
</dbReference>
<evidence type="ECO:0000313" key="2">
    <source>
        <dbReference type="EMBL" id="CUN39394.1"/>
    </source>
</evidence>
<dbReference type="EC" id="4.4.1.5" evidence="2"/>
<protein>
    <submittedName>
        <fullName evidence="2">Glyoxalase/bleomycin resistance protein/dioxygenase</fullName>
        <ecNumber evidence="2">4.4.1.5</ecNumber>
    </submittedName>
</protein>
<dbReference type="RefSeq" id="WP_055652535.1">
    <property type="nucleotide sequence ID" value="NZ_CABIXC010000001.1"/>
</dbReference>
<keyword evidence="2" id="KW-0456">Lyase</keyword>
<dbReference type="InterPro" id="IPR037523">
    <property type="entry name" value="VOC_core"/>
</dbReference>
<dbReference type="GO" id="GO:0051213">
    <property type="term" value="F:dioxygenase activity"/>
    <property type="evidence" value="ECO:0007669"/>
    <property type="project" value="UniProtKB-KW"/>
</dbReference>
<dbReference type="InterPro" id="IPR029068">
    <property type="entry name" value="Glyas_Bleomycin-R_OHBP_Dase"/>
</dbReference>
<dbReference type="PROSITE" id="PS51819">
    <property type="entry name" value="VOC"/>
    <property type="match status" value="1"/>
</dbReference>
<dbReference type="CDD" id="cd06587">
    <property type="entry name" value="VOC"/>
    <property type="match status" value="1"/>
</dbReference>
<proteinExistence type="predicted"/>
<dbReference type="EMBL" id="CYZE01000001">
    <property type="protein sequence ID" value="CUN39394.1"/>
    <property type="molecule type" value="Genomic_DNA"/>
</dbReference>
<dbReference type="PANTHER" id="PTHR36113:SF3">
    <property type="entry name" value="SLL5075 PROTEIN"/>
    <property type="match status" value="1"/>
</dbReference>
<dbReference type="Pfam" id="PF00903">
    <property type="entry name" value="Glyoxalase"/>
    <property type="match status" value="1"/>
</dbReference>
<keyword evidence="2" id="KW-0223">Dioxygenase</keyword>
<name>A0A173WJ34_9FIRM</name>
<sequence length="120" mass="13450">MKFIFATLHVKNLEESIQFYENIVGMKLARRFPGGPHTEIVFMADGPAEIELICNTEAEPVVYGECPSLGLSVEDLDQAMGHMKEQGVEIVSGPFQPNPNTRFFFIHDPDGVNLEIIEKK</sequence>
<gene>
    <name evidence="2" type="primary">gloA_1</name>
    <name evidence="2" type="ORF">ERS852407_00048</name>
</gene>
<organism evidence="2 3">
    <name type="scientific">Hungatella hathewayi</name>
    <dbReference type="NCBI Taxonomy" id="154046"/>
    <lineage>
        <taxon>Bacteria</taxon>
        <taxon>Bacillati</taxon>
        <taxon>Bacillota</taxon>
        <taxon>Clostridia</taxon>
        <taxon>Lachnospirales</taxon>
        <taxon>Lachnospiraceae</taxon>
        <taxon>Hungatella</taxon>
    </lineage>
</organism>
<dbReference type="Proteomes" id="UP000095651">
    <property type="component" value="Unassembled WGS sequence"/>
</dbReference>
<dbReference type="InterPro" id="IPR051332">
    <property type="entry name" value="Fosfomycin_Res_Enzymes"/>
</dbReference>
<dbReference type="Gene3D" id="3.10.180.10">
    <property type="entry name" value="2,3-Dihydroxybiphenyl 1,2-Dioxygenase, domain 1"/>
    <property type="match status" value="1"/>
</dbReference>